<comment type="caution">
    <text evidence="1">The sequence shown here is derived from an EMBL/GenBank/DDBJ whole genome shotgun (WGS) entry which is preliminary data.</text>
</comment>
<reference evidence="1" key="1">
    <citation type="submission" date="2023-10" db="EMBL/GenBank/DDBJ databases">
        <title>Genome assembly of Pristionchus species.</title>
        <authorList>
            <person name="Yoshida K."/>
            <person name="Sommer R.J."/>
        </authorList>
    </citation>
    <scope>NUCLEOTIDE SEQUENCE</scope>
    <source>
        <strain evidence="1">RS0144</strain>
    </source>
</reference>
<evidence type="ECO:0000313" key="1">
    <source>
        <dbReference type="EMBL" id="GMT02462.1"/>
    </source>
</evidence>
<accession>A0AAV5U7E4</accession>
<organism evidence="1 2">
    <name type="scientific">Pristionchus entomophagus</name>
    <dbReference type="NCBI Taxonomy" id="358040"/>
    <lineage>
        <taxon>Eukaryota</taxon>
        <taxon>Metazoa</taxon>
        <taxon>Ecdysozoa</taxon>
        <taxon>Nematoda</taxon>
        <taxon>Chromadorea</taxon>
        <taxon>Rhabditida</taxon>
        <taxon>Rhabditina</taxon>
        <taxon>Diplogasteromorpha</taxon>
        <taxon>Diplogasteroidea</taxon>
        <taxon>Neodiplogasteridae</taxon>
        <taxon>Pristionchus</taxon>
    </lineage>
</organism>
<feature type="non-terminal residue" evidence="1">
    <location>
        <position position="1"/>
    </location>
</feature>
<proteinExistence type="predicted"/>
<dbReference type="Proteomes" id="UP001432027">
    <property type="component" value="Unassembled WGS sequence"/>
</dbReference>
<evidence type="ECO:0000313" key="2">
    <source>
        <dbReference type="Proteomes" id="UP001432027"/>
    </source>
</evidence>
<gene>
    <name evidence="1" type="ORF">PENTCL1PPCAC_24636</name>
</gene>
<dbReference type="EMBL" id="BTSX01000005">
    <property type="protein sequence ID" value="GMT02462.1"/>
    <property type="molecule type" value="Genomic_DNA"/>
</dbReference>
<keyword evidence="2" id="KW-1185">Reference proteome</keyword>
<dbReference type="AlphaFoldDB" id="A0AAV5U7E4"/>
<protein>
    <submittedName>
        <fullName evidence="1">Uncharacterized protein</fullName>
    </submittedName>
</protein>
<sequence>APANFNFAVRKDGEWNGYLTPGARTTFLSNGWLTQAESYTKTTTKTTMFCREEHTWMRLTVLKSGWMLVEFVEWHAYRRMVIRMPISECLIIFFITDHIVKDLIWKFKKPSCQRARTILHGSITQGGNRGQGYAIQGSYLLS</sequence>
<name>A0AAV5U7E4_9BILA</name>